<dbReference type="EMBL" id="CM023482">
    <property type="protein sequence ID" value="KAH6937790.1"/>
    <property type="molecule type" value="Genomic_DNA"/>
</dbReference>
<evidence type="ECO:0000313" key="2">
    <source>
        <dbReference type="Proteomes" id="UP000821845"/>
    </source>
</evidence>
<organism evidence="1 2">
    <name type="scientific">Hyalomma asiaticum</name>
    <name type="common">Tick</name>
    <dbReference type="NCBI Taxonomy" id="266040"/>
    <lineage>
        <taxon>Eukaryota</taxon>
        <taxon>Metazoa</taxon>
        <taxon>Ecdysozoa</taxon>
        <taxon>Arthropoda</taxon>
        <taxon>Chelicerata</taxon>
        <taxon>Arachnida</taxon>
        <taxon>Acari</taxon>
        <taxon>Parasitiformes</taxon>
        <taxon>Ixodida</taxon>
        <taxon>Ixodoidea</taxon>
        <taxon>Ixodidae</taxon>
        <taxon>Hyalomminae</taxon>
        <taxon>Hyalomma</taxon>
    </lineage>
</organism>
<evidence type="ECO:0000313" key="1">
    <source>
        <dbReference type="EMBL" id="KAH6937790.1"/>
    </source>
</evidence>
<gene>
    <name evidence="1" type="ORF">HPB50_004061</name>
</gene>
<proteinExistence type="predicted"/>
<name>A0ACB7ST52_HYAAI</name>
<sequence>MLRIQMARRDPRVHHRWRASARTPQLLCCDPSQQHDSFPSPSATPRFRAGRSMRRAQQDRTRSEGQQDAARKRCHMPARTHSAARAFSSAETPRHQRKKSGRGHAQLRCTQRHAQHTHTLWDHREHLLISQGPSRASRSGGPRYAANVASAGARGYPRSASLPTASVRTSSSQPTFTKDGREILHVPNEPPERDLVNFPRLKRPLYPGKVRMGFIPDEWFQAFYPKTGVTGPYLFGYGLVIYLYSKEILIMEHEFASGITLALMAYIAIKKFGPGVRAQLEKQVDKEEQDIDSFRLGGIENFKEAIKNEEHSQWQAQGQHYLFEAKRENVALQLEAEFRQRQMSVYTEVKKRLDYHLEVQNMTRRLQQKHMVDWIVNNVLKSITPQQEKDSLQQCIVDLKGLAAKA</sequence>
<accession>A0ACB7ST52</accession>
<protein>
    <submittedName>
        <fullName evidence="1">Uncharacterized protein</fullName>
    </submittedName>
</protein>
<comment type="caution">
    <text evidence="1">The sequence shown here is derived from an EMBL/GenBank/DDBJ whole genome shotgun (WGS) entry which is preliminary data.</text>
</comment>
<reference evidence="1" key="1">
    <citation type="submission" date="2020-05" db="EMBL/GenBank/DDBJ databases">
        <title>Large-scale comparative analyses of tick genomes elucidate their genetic diversity and vector capacities.</title>
        <authorList>
            <person name="Jia N."/>
            <person name="Wang J."/>
            <person name="Shi W."/>
            <person name="Du L."/>
            <person name="Sun Y."/>
            <person name="Zhan W."/>
            <person name="Jiang J."/>
            <person name="Wang Q."/>
            <person name="Zhang B."/>
            <person name="Ji P."/>
            <person name="Sakyi L.B."/>
            <person name="Cui X."/>
            <person name="Yuan T."/>
            <person name="Jiang B."/>
            <person name="Yang W."/>
            <person name="Lam T.T.-Y."/>
            <person name="Chang Q."/>
            <person name="Ding S."/>
            <person name="Wang X."/>
            <person name="Zhu J."/>
            <person name="Ruan X."/>
            <person name="Zhao L."/>
            <person name="Wei J."/>
            <person name="Que T."/>
            <person name="Du C."/>
            <person name="Cheng J."/>
            <person name="Dai P."/>
            <person name="Han X."/>
            <person name="Huang E."/>
            <person name="Gao Y."/>
            <person name="Liu J."/>
            <person name="Shao H."/>
            <person name="Ye R."/>
            <person name="Li L."/>
            <person name="Wei W."/>
            <person name="Wang X."/>
            <person name="Wang C."/>
            <person name="Yang T."/>
            <person name="Huo Q."/>
            <person name="Li W."/>
            <person name="Guo W."/>
            <person name="Chen H."/>
            <person name="Zhou L."/>
            <person name="Ni X."/>
            <person name="Tian J."/>
            <person name="Zhou Y."/>
            <person name="Sheng Y."/>
            <person name="Liu T."/>
            <person name="Pan Y."/>
            <person name="Xia L."/>
            <person name="Li J."/>
            <person name="Zhao F."/>
            <person name="Cao W."/>
        </authorList>
    </citation>
    <scope>NUCLEOTIDE SEQUENCE</scope>
    <source>
        <strain evidence="1">Hyas-2018</strain>
    </source>
</reference>
<keyword evidence="2" id="KW-1185">Reference proteome</keyword>
<dbReference type="Proteomes" id="UP000821845">
    <property type="component" value="Chromosome 2"/>
</dbReference>